<feature type="transmembrane region" description="Helical" evidence="7">
    <location>
        <begin position="205"/>
        <end position="226"/>
    </location>
</feature>
<dbReference type="PANTHER" id="PTHR30589">
    <property type="entry name" value="PROLIPOPROTEIN DIACYLGLYCERYL TRANSFERASE"/>
    <property type="match status" value="1"/>
</dbReference>
<evidence type="ECO:0008006" key="10">
    <source>
        <dbReference type="Google" id="ProtNLM"/>
    </source>
</evidence>
<keyword evidence="4 7" id="KW-0812">Transmembrane</keyword>
<dbReference type="Pfam" id="PF01790">
    <property type="entry name" value="LGT"/>
    <property type="match status" value="1"/>
</dbReference>
<accession>A0A2M8EKJ2</accession>
<dbReference type="GO" id="GO:0008961">
    <property type="term" value="F:phosphatidylglycerol-prolipoprotein diacylglyceryl transferase activity"/>
    <property type="evidence" value="ECO:0007669"/>
    <property type="project" value="InterPro"/>
</dbReference>
<name>A0A2M8EKJ2_UNCKA</name>
<keyword evidence="3" id="KW-0808">Transferase</keyword>
<dbReference type="InterPro" id="IPR001640">
    <property type="entry name" value="Lgt"/>
</dbReference>
<protein>
    <recommendedName>
        <fullName evidence="10">Prolipoprotein diacylglyceryl transferase</fullName>
    </recommendedName>
</protein>
<evidence type="ECO:0000256" key="1">
    <source>
        <dbReference type="ARBA" id="ARBA00007150"/>
    </source>
</evidence>
<comment type="similarity">
    <text evidence="1">Belongs to the Lgt family.</text>
</comment>
<feature type="transmembrane region" description="Helical" evidence="7">
    <location>
        <begin position="46"/>
        <end position="69"/>
    </location>
</feature>
<gene>
    <name evidence="8" type="ORF">CO059_00175</name>
</gene>
<keyword evidence="5 7" id="KW-1133">Transmembrane helix</keyword>
<keyword evidence="6 7" id="KW-0472">Membrane</keyword>
<feature type="transmembrane region" description="Helical" evidence="7">
    <location>
        <begin position="172"/>
        <end position="193"/>
    </location>
</feature>
<organism evidence="8 9">
    <name type="scientific">candidate division WWE3 bacterium CG_4_9_14_0_2_um_filter_48_10</name>
    <dbReference type="NCBI Taxonomy" id="1975078"/>
    <lineage>
        <taxon>Bacteria</taxon>
        <taxon>Katanobacteria</taxon>
    </lineage>
</organism>
<reference evidence="9" key="1">
    <citation type="submission" date="2017-09" db="EMBL/GenBank/DDBJ databases">
        <title>Depth-based differentiation of microbial function through sediment-hosted aquifers and enrichment of novel symbionts in the deep terrestrial subsurface.</title>
        <authorList>
            <person name="Probst A.J."/>
            <person name="Ladd B."/>
            <person name="Jarett J.K."/>
            <person name="Geller-Mcgrath D.E."/>
            <person name="Sieber C.M.K."/>
            <person name="Emerson J.B."/>
            <person name="Anantharaman K."/>
            <person name="Thomas B.C."/>
            <person name="Malmstrom R."/>
            <person name="Stieglmeier M."/>
            <person name="Klingl A."/>
            <person name="Woyke T."/>
            <person name="Ryan C.M."/>
            <person name="Banfield J.F."/>
        </authorList>
    </citation>
    <scope>NUCLEOTIDE SEQUENCE [LARGE SCALE GENOMIC DNA]</scope>
</reference>
<evidence type="ECO:0000256" key="6">
    <source>
        <dbReference type="ARBA" id="ARBA00023136"/>
    </source>
</evidence>
<dbReference type="GO" id="GO:0042158">
    <property type="term" value="P:lipoprotein biosynthetic process"/>
    <property type="evidence" value="ECO:0007669"/>
    <property type="project" value="InterPro"/>
</dbReference>
<feature type="transmembrane region" description="Helical" evidence="7">
    <location>
        <begin position="118"/>
        <end position="138"/>
    </location>
</feature>
<comment type="caution">
    <text evidence="8">The sequence shown here is derived from an EMBL/GenBank/DDBJ whole genome shotgun (WGS) entry which is preliminary data.</text>
</comment>
<dbReference type="PANTHER" id="PTHR30589:SF0">
    <property type="entry name" value="PHOSPHATIDYLGLYCEROL--PROLIPOPROTEIN DIACYLGLYCERYL TRANSFERASE"/>
    <property type="match status" value="1"/>
</dbReference>
<dbReference type="Proteomes" id="UP000228781">
    <property type="component" value="Unassembled WGS sequence"/>
</dbReference>
<feature type="transmembrane region" description="Helical" evidence="7">
    <location>
        <begin position="13"/>
        <end position="34"/>
    </location>
</feature>
<dbReference type="GO" id="GO:0005886">
    <property type="term" value="C:plasma membrane"/>
    <property type="evidence" value="ECO:0007669"/>
    <property type="project" value="InterPro"/>
</dbReference>
<evidence type="ECO:0000256" key="3">
    <source>
        <dbReference type="ARBA" id="ARBA00022679"/>
    </source>
</evidence>
<keyword evidence="2" id="KW-1003">Cell membrane</keyword>
<dbReference type="AlphaFoldDB" id="A0A2M8EKJ2"/>
<evidence type="ECO:0000256" key="2">
    <source>
        <dbReference type="ARBA" id="ARBA00022475"/>
    </source>
</evidence>
<proteinExistence type="inferred from homology"/>
<evidence type="ECO:0000256" key="4">
    <source>
        <dbReference type="ARBA" id="ARBA00022692"/>
    </source>
</evidence>
<sequence length="281" mass="31033">MVLPNLLLQLGPLSVYSFGMILAAIFLVGVFLFWRGATREGFASDPIFDLIFLCTLSALFGGRLSFILLTGEPSLFNDPLAIFRVGEGIFWMPSFLLGLIAFYLYIRRRAATSGWSFFKLADLVVPIVALGQAIGFLGAQVTGYLSSVISPAFGYLGLTLILIFVKRKVVTTGVVFFLYLLLSGFLTVGGEYLRQVKAVALGIDLNYLLGATFLTAGFAGLLYQFLRSRKLFPSLQIKFSVPTFLGEIEKQLRFRLKVSRIRQKRAGGEDASSTDRISEKD</sequence>
<feature type="transmembrane region" description="Helical" evidence="7">
    <location>
        <begin position="89"/>
        <end position="106"/>
    </location>
</feature>
<evidence type="ECO:0000256" key="7">
    <source>
        <dbReference type="SAM" id="Phobius"/>
    </source>
</evidence>
<evidence type="ECO:0000256" key="5">
    <source>
        <dbReference type="ARBA" id="ARBA00022989"/>
    </source>
</evidence>
<dbReference type="EMBL" id="PFSK01000004">
    <property type="protein sequence ID" value="PJC23207.1"/>
    <property type="molecule type" value="Genomic_DNA"/>
</dbReference>
<evidence type="ECO:0000313" key="9">
    <source>
        <dbReference type="Proteomes" id="UP000228781"/>
    </source>
</evidence>
<feature type="transmembrane region" description="Helical" evidence="7">
    <location>
        <begin position="144"/>
        <end position="165"/>
    </location>
</feature>
<evidence type="ECO:0000313" key="8">
    <source>
        <dbReference type="EMBL" id="PJC23207.1"/>
    </source>
</evidence>